<dbReference type="PROSITE" id="PS50109">
    <property type="entry name" value="HIS_KIN"/>
    <property type="match status" value="1"/>
</dbReference>
<comment type="caution">
    <text evidence="13">The sequence shown here is derived from an EMBL/GenBank/DDBJ whole genome shotgun (WGS) entry which is preliminary data.</text>
</comment>
<feature type="domain" description="HAMP" evidence="12">
    <location>
        <begin position="158"/>
        <end position="210"/>
    </location>
</feature>
<keyword evidence="7" id="KW-0547">Nucleotide-binding</keyword>
<comment type="subcellular location">
    <subcellularLocation>
        <location evidence="2">Cell membrane</location>
        <topology evidence="2">Multi-pass membrane protein</topology>
    </subcellularLocation>
</comment>
<keyword evidence="9 13" id="KW-0067">ATP-binding</keyword>
<dbReference type="SUPFAM" id="SSF158472">
    <property type="entry name" value="HAMP domain-like"/>
    <property type="match status" value="1"/>
</dbReference>
<feature type="transmembrane region" description="Helical" evidence="10">
    <location>
        <begin position="135"/>
        <end position="157"/>
    </location>
</feature>
<dbReference type="InterPro" id="IPR005467">
    <property type="entry name" value="His_kinase_dom"/>
</dbReference>
<keyword evidence="5" id="KW-0597">Phosphoprotein</keyword>
<dbReference type="SMART" id="SM00387">
    <property type="entry name" value="HATPase_c"/>
    <property type="match status" value="1"/>
</dbReference>
<protein>
    <recommendedName>
        <fullName evidence="3">histidine kinase</fullName>
        <ecNumber evidence="3">2.7.13.3</ecNumber>
    </recommendedName>
</protein>
<dbReference type="InterPro" id="IPR004358">
    <property type="entry name" value="Sig_transdc_His_kin-like_C"/>
</dbReference>
<keyword evidence="4" id="KW-1003">Cell membrane</keyword>
<dbReference type="PANTHER" id="PTHR44936">
    <property type="entry name" value="SENSOR PROTEIN CREC"/>
    <property type="match status" value="1"/>
</dbReference>
<evidence type="ECO:0000256" key="9">
    <source>
        <dbReference type="ARBA" id="ARBA00022840"/>
    </source>
</evidence>
<feature type="transmembrane region" description="Helical" evidence="10">
    <location>
        <begin position="7"/>
        <end position="27"/>
    </location>
</feature>
<evidence type="ECO:0000313" key="13">
    <source>
        <dbReference type="EMBL" id="MDC7784558.1"/>
    </source>
</evidence>
<evidence type="ECO:0000256" key="10">
    <source>
        <dbReference type="SAM" id="Phobius"/>
    </source>
</evidence>
<reference evidence="13" key="1">
    <citation type="journal article" date="2023" name="Microbiol Resour">
        <title>Genome Sequences of Rhodoplanes serenus and Two Thermotolerant Strains, Rhodoplanes tepidamans and 'Rhodoplanes cryptolactis,' Further Refine the Genus.</title>
        <authorList>
            <person name="Rayyan A.A."/>
            <person name="Kyndt J.A."/>
        </authorList>
    </citation>
    <scope>NUCLEOTIDE SEQUENCE</scope>
    <source>
        <strain evidence="13">DSM 9987</strain>
    </source>
</reference>
<dbReference type="Pfam" id="PF00512">
    <property type="entry name" value="HisKA"/>
    <property type="match status" value="1"/>
</dbReference>
<dbReference type="SUPFAM" id="SSF55874">
    <property type="entry name" value="ATPase domain of HSP90 chaperone/DNA topoisomerase II/histidine kinase"/>
    <property type="match status" value="1"/>
</dbReference>
<dbReference type="RefSeq" id="WP_272775406.1">
    <property type="nucleotide sequence ID" value="NZ_JAQQLI010000002.1"/>
</dbReference>
<dbReference type="Pfam" id="PF00672">
    <property type="entry name" value="HAMP"/>
    <property type="match status" value="1"/>
</dbReference>
<reference evidence="13" key="2">
    <citation type="submission" date="2023-02" db="EMBL/GenBank/DDBJ databases">
        <authorList>
            <person name="Rayyan A."/>
            <person name="Meyer T."/>
            <person name="Kyndt J.A."/>
        </authorList>
    </citation>
    <scope>NUCLEOTIDE SEQUENCE</scope>
    <source>
        <strain evidence="13">DSM 9987</strain>
    </source>
</reference>
<evidence type="ECO:0000256" key="3">
    <source>
        <dbReference type="ARBA" id="ARBA00012438"/>
    </source>
</evidence>
<evidence type="ECO:0000259" key="12">
    <source>
        <dbReference type="PROSITE" id="PS50885"/>
    </source>
</evidence>
<keyword evidence="6" id="KW-0808">Transferase</keyword>
<comment type="catalytic activity">
    <reaction evidence="1">
        <text>ATP + protein L-histidine = ADP + protein N-phospho-L-histidine.</text>
        <dbReference type="EC" id="2.7.13.3"/>
    </reaction>
</comment>
<keyword evidence="8" id="KW-0418">Kinase</keyword>
<proteinExistence type="predicted"/>
<dbReference type="Gene3D" id="6.10.340.10">
    <property type="match status" value="1"/>
</dbReference>
<evidence type="ECO:0000256" key="6">
    <source>
        <dbReference type="ARBA" id="ARBA00022679"/>
    </source>
</evidence>
<sequence length="414" mass="44196">MRRLYQKIYLTMIGALVLLVLVAGAIWRFGPGGPPVGQAFELAGELAAVALPPADAPQVAQQDALMELGRRLRLDMALYDTRQRPIAAVGGPLPPPDRSRDTGLVYGPGGPAWMFRLPDDRILVARPPPRHRSPVLALMVALGLIAVVVAVAAFPVVRGLTRRLETLQAGVETLGAGHLAARVPVEGRDEVARLAESFNRAAGRIEELVGAHRLLLANASHELRTPLARIRLGVELMKTRPDPRHSADIERDIAELDGLIDEILLASRLDAIGAPQATEEVDLLALAAEECARYDCTLDGAPVVLAGDPRLLRRMIRNLLENAERHGAPPVRVGLAAERGRAVLTVADGGPGVPPGQQEQVFTPFFRLAGDSRGAGLGLALVRQIARLHGGDATVAPQPDAPSCFRVALPLVRV</sequence>
<dbReference type="PROSITE" id="PS50885">
    <property type="entry name" value="HAMP"/>
    <property type="match status" value="1"/>
</dbReference>
<dbReference type="SMART" id="SM00388">
    <property type="entry name" value="HisKA"/>
    <property type="match status" value="1"/>
</dbReference>
<dbReference type="CDD" id="cd00075">
    <property type="entry name" value="HATPase"/>
    <property type="match status" value="1"/>
</dbReference>
<keyword evidence="14" id="KW-1185">Reference proteome</keyword>
<evidence type="ECO:0000256" key="5">
    <source>
        <dbReference type="ARBA" id="ARBA00022553"/>
    </source>
</evidence>
<dbReference type="InterPro" id="IPR003594">
    <property type="entry name" value="HATPase_dom"/>
</dbReference>
<evidence type="ECO:0000256" key="7">
    <source>
        <dbReference type="ARBA" id="ARBA00022741"/>
    </source>
</evidence>
<dbReference type="Pfam" id="PF02518">
    <property type="entry name" value="HATPase_c"/>
    <property type="match status" value="1"/>
</dbReference>
<feature type="domain" description="Histidine kinase" evidence="11">
    <location>
        <begin position="218"/>
        <end position="413"/>
    </location>
</feature>
<keyword evidence="10" id="KW-0812">Transmembrane</keyword>
<dbReference type="CDD" id="cd06225">
    <property type="entry name" value="HAMP"/>
    <property type="match status" value="1"/>
</dbReference>
<name>A0ABT5J4I8_RHOTP</name>
<dbReference type="EC" id="2.7.13.3" evidence="3"/>
<dbReference type="InterPro" id="IPR050980">
    <property type="entry name" value="2C_sensor_his_kinase"/>
</dbReference>
<dbReference type="SUPFAM" id="SSF47384">
    <property type="entry name" value="Homodimeric domain of signal transducing histidine kinase"/>
    <property type="match status" value="1"/>
</dbReference>
<evidence type="ECO:0000313" key="14">
    <source>
        <dbReference type="Proteomes" id="UP001165652"/>
    </source>
</evidence>
<dbReference type="InterPro" id="IPR036890">
    <property type="entry name" value="HATPase_C_sf"/>
</dbReference>
<dbReference type="InterPro" id="IPR003660">
    <property type="entry name" value="HAMP_dom"/>
</dbReference>
<dbReference type="PANTHER" id="PTHR44936:SF10">
    <property type="entry name" value="SENSOR PROTEIN RSTB"/>
    <property type="match status" value="1"/>
</dbReference>
<dbReference type="Gene3D" id="1.10.287.130">
    <property type="match status" value="1"/>
</dbReference>
<evidence type="ECO:0000256" key="8">
    <source>
        <dbReference type="ARBA" id="ARBA00022777"/>
    </source>
</evidence>
<evidence type="ECO:0000256" key="1">
    <source>
        <dbReference type="ARBA" id="ARBA00000085"/>
    </source>
</evidence>
<dbReference type="Gene3D" id="3.30.565.10">
    <property type="entry name" value="Histidine kinase-like ATPase, C-terminal domain"/>
    <property type="match status" value="1"/>
</dbReference>
<keyword evidence="10" id="KW-0472">Membrane</keyword>
<evidence type="ECO:0000256" key="4">
    <source>
        <dbReference type="ARBA" id="ARBA00022475"/>
    </source>
</evidence>
<keyword evidence="10" id="KW-1133">Transmembrane helix</keyword>
<dbReference type="EMBL" id="JAQQLI010000002">
    <property type="protein sequence ID" value="MDC7784558.1"/>
    <property type="molecule type" value="Genomic_DNA"/>
</dbReference>
<gene>
    <name evidence="13" type="ORF">PQJ73_02580</name>
</gene>
<dbReference type="InterPro" id="IPR003661">
    <property type="entry name" value="HisK_dim/P_dom"/>
</dbReference>
<evidence type="ECO:0000256" key="2">
    <source>
        <dbReference type="ARBA" id="ARBA00004651"/>
    </source>
</evidence>
<evidence type="ECO:0000259" key="11">
    <source>
        <dbReference type="PROSITE" id="PS50109"/>
    </source>
</evidence>
<dbReference type="CDD" id="cd00082">
    <property type="entry name" value="HisKA"/>
    <property type="match status" value="1"/>
</dbReference>
<dbReference type="SMART" id="SM00304">
    <property type="entry name" value="HAMP"/>
    <property type="match status" value="1"/>
</dbReference>
<dbReference type="PRINTS" id="PR00344">
    <property type="entry name" value="BCTRLSENSOR"/>
</dbReference>
<dbReference type="GO" id="GO:0005524">
    <property type="term" value="F:ATP binding"/>
    <property type="evidence" value="ECO:0007669"/>
    <property type="project" value="UniProtKB-KW"/>
</dbReference>
<accession>A0ABT5J4I8</accession>
<dbReference type="InterPro" id="IPR036097">
    <property type="entry name" value="HisK_dim/P_sf"/>
</dbReference>
<dbReference type="Proteomes" id="UP001165652">
    <property type="component" value="Unassembled WGS sequence"/>
</dbReference>
<organism evidence="13 14">
    <name type="scientific">Rhodoplanes tepidamans</name>
    <name type="common">Rhodoplanes cryptolactis</name>
    <dbReference type="NCBI Taxonomy" id="200616"/>
    <lineage>
        <taxon>Bacteria</taxon>
        <taxon>Pseudomonadati</taxon>
        <taxon>Pseudomonadota</taxon>
        <taxon>Alphaproteobacteria</taxon>
        <taxon>Hyphomicrobiales</taxon>
        <taxon>Nitrobacteraceae</taxon>
        <taxon>Rhodoplanes</taxon>
    </lineage>
</organism>